<sequence length="101" mass="11191">MSQWIFQVHEFYNNDTSCYTDCVSGSMNFGIVKMSFACCNTDQCNVQDAPEDNSNVPNRKTCYYCDAKSCSNILRCSGSEDRCLKATGTFGGQSLVVKGCF</sequence>
<organism evidence="4 5">
    <name type="scientific">Onychostoma macrolepis</name>
    <dbReference type="NCBI Taxonomy" id="369639"/>
    <lineage>
        <taxon>Eukaryota</taxon>
        <taxon>Metazoa</taxon>
        <taxon>Chordata</taxon>
        <taxon>Craniata</taxon>
        <taxon>Vertebrata</taxon>
        <taxon>Euteleostomi</taxon>
        <taxon>Actinopterygii</taxon>
        <taxon>Neopterygii</taxon>
        <taxon>Teleostei</taxon>
        <taxon>Ostariophysi</taxon>
        <taxon>Cypriniformes</taxon>
        <taxon>Cyprinidae</taxon>
        <taxon>Acrossocheilinae</taxon>
        <taxon>Onychostoma</taxon>
    </lineage>
</organism>
<name>A0A7J6BV73_9TELE</name>
<dbReference type="EMBL" id="JAAMOB010000021">
    <property type="protein sequence ID" value="KAF4098868.1"/>
    <property type="molecule type" value="Genomic_DNA"/>
</dbReference>
<dbReference type="PANTHER" id="PTHR20914:SF24">
    <property type="entry name" value="LYMPHOCYTE ANTIGEN 6 FAMILY MEMBER M2-RELATED"/>
    <property type="match status" value="1"/>
</dbReference>
<feature type="domain" description="Snake toxin/toxin-like" evidence="3">
    <location>
        <begin position="15"/>
        <end position="45"/>
    </location>
</feature>
<dbReference type="AlphaFoldDB" id="A0A7J6BV73"/>
<evidence type="ECO:0000313" key="5">
    <source>
        <dbReference type="Proteomes" id="UP000579812"/>
    </source>
</evidence>
<comment type="subcellular location">
    <subcellularLocation>
        <location evidence="1">Secreted</location>
    </subcellularLocation>
</comment>
<protein>
    <recommendedName>
        <fullName evidence="3">Snake toxin/toxin-like domain-containing protein</fullName>
    </recommendedName>
</protein>
<dbReference type="PANTHER" id="PTHR20914">
    <property type="entry name" value="LY6/PLAUR DOMAIN-CONTAINING PROTEIN 8"/>
    <property type="match status" value="1"/>
</dbReference>
<evidence type="ECO:0000259" key="3">
    <source>
        <dbReference type="Pfam" id="PF00087"/>
    </source>
</evidence>
<dbReference type="Pfam" id="PF00087">
    <property type="entry name" value="Toxin_TOLIP"/>
    <property type="match status" value="1"/>
</dbReference>
<dbReference type="InterPro" id="IPR050918">
    <property type="entry name" value="CNF-like_PLA2_Inhibitor"/>
</dbReference>
<proteinExistence type="predicted"/>
<reference evidence="4 5" key="1">
    <citation type="submission" date="2020-04" db="EMBL/GenBank/DDBJ databases">
        <title>Chromosome-level genome assembly of a cyprinid fish Onychostoma macrolepis by integration of Nanopore Sequencing, Bionano and Hi-C technology.</title>
        <authorList>
            <person name="Wang D."/>
        </authorList>
    </citation>
    <scope>NUCLEOTIDE SEQUENCE [LARGE SCALE GENOMIC DNA]</scope>
    <source>
        <strain evidence="4">SWU-2019</strain>
        <tissue evidence="4">Muscle</tissue>
    </source>
</reference>
<keyword evidence="5" id="KW-1185">Reference proteome</keyword>
<dbReference type="Gene3D" id="2.10.60.10">
    <property type="entry name" value="CD59"/>
    <property type="match status" value="1"/>
</dbReference>
<evidence type="ECO:0000313" key="4">
    <source>
        <dbReference type="EMBL" id="KAF4098868.1"/>
    </source>
</evidence>
<keyword evidence="2" id="KW-0964">Secreted</keyword>
<dbReference type="SUPFAM" id="SSF57302">
    <property type="entry name" value="Snake toxin-like"/>
    <property type="match status" value="2"/>
</dbReference>
<accession>A0A7J6BV73</accession>
<gene>
    <name evidence="4" type="ORF">G5714_020898</name>
</gene>
<evidence type="ECO:0000256" key="2">
    <source>
        <dbReference type="ARBA" id="ARBA00022525"/>
    </source>
</evidence>
<dbReference type="InterPro" id="IPR035076">
    <property type="entry name" value="Toxin/TOLIP"/>
</dbReference>
<dbReference type="Proteomes" id="UP000579812">
    <property type="component" value="Unassembled WGS sequence"/>
</dbReference>
<evidence type="ECO:0000256" key="1">
    <source>
        <dbReference type="ARBA" id="ARBA00004613"/>
    </source>
</evidence>
<comment type="caution">
    <text evidence="4">The sequence shown here is derived from an EMBL/GenBank/DDBJ whole genome shotgun (WGS) entry which is preliminary data.</text>
</comment>
<dbReference type="InterPro" id="IPR045860">
    <property type="entry name" value="Snake_toxin-like_sf"/>
</dbReference>
<dbReference type="GO" id="GO:0005576">
    <property type="term" value="C:extracellular region"/>
    <property type="evidence" value="ECO:0007669"/>
    <property type="project" value="UniProtKB-SubCell"/>
</dbReference>